<accession>A0A6L8MZ92</accession>
<evidence type="ECO:0000313" key="1">
    <source>
        <dbReference type="EMBL" id="MYN70528.1"/>
    </source>
</evidence>
<organism evidence="1 2">
    <name type="scientific">Streptococcus suis</name>
    <dbReference type="NCBI Taxonomy" id="1307"/>
    <lineage>
        <taxon>Bacteria</taxon>
        <taxon>Bacillati</taxon>
        <taxon>Bacillota</taxon>
        <taxon>Bacilli</taxon>
        <taxon>Lactobacillales</taxon>
        <taxon>Streptococcaceae</taxon>
        <taxon>Streptococcus</taxon>
    </lineage>
</organism>
<name>A0A6L8MZ92_STRSU</name>
<proteinExistence type="predicted"/>
<comment type="caution">
    <text evidence="1">The sequence shown here is derived from an EMBL/GenBank/DDBJ whole genome shotgun (WGS) entry which is preliminary data.</text>
</comment>
<evidence type="ECO:0000313" key="2">
    <source>
        <dbReference type="Proteomes" id="UP000483765"/>
    </source>
</evidence>
<dbReference type="EMBL" id="WNXH01000020">
    <property type="protein sequence ID" value="MYN70528.1"/>
    <property type="molecule type" value="Genomic_DNA"/>
</dbReference>
<dbReference type="AlphaFoldDB" id="A0A6L8MZ92"/>
<gene>
    <name evidence="1" type="primary">asp3</name>
    <name evidence="1" type="ORF">GLP18_09970</name>
</gene>
<dbReference type="Pfam" id="PF15432">
    <property type="entry name" value="Sec-ASP3"/>
    <property type="match status" value="1"/>
</dbReference>
<dbReference type="GO" id="GO:0015031">
    <property type="term" value="P:protein transport"/>
    <property type="evidence" value="ECO:0007669"/>
    <property type="project" value="InterPro"/>
</dbReference>
<dbReference type="InterPro" id="IPR022259">
    <property type="entry name" value="Acessory_Sec_prot_Asp3"/>
</dbReference>
<dbReference type="RefSeq" id="WP_160864581.1">
    <property type="nucleotide sequence ID" value="NZ_WNXH01000020.1"/>
</dbReference>
<reference evidence="1 2" key="1">
    <citation type="submission" date="2019-11" db="EMBL/GenBank/DDBJ databases">
        <title>Divergent Streptococcus suis from cattle.</title>
        <authorList>
            <person name="Williamson C."/>
        </authorList>
    </citation>
    <scope>NUCLEOTIDE SEQUENCE [LARGE SCALE GENOMIC DNA]</scope>
    <source>
        <strain evidence="1 2">10-36905</strain>
    </source>
</reference>
<sequence>MNNRIYWRQDSRSTYLYGTELEFRGDSVYFKNELMPSGNLIHSWYSRTNYQRDREQPQLPVLFRNKRYSLRLVADVMPEGTVYLQIDFYNRSDETIQTKILRSDEDHFTYPNGAFSYAIHLFNANVTELLFHHIDLSSL</sequence>
<protein>
    <submittedName>
        <fullName evidence="1">Accessory Sec system protein Asp3</fullName>
    </submittedName>
</protein>
<dbReference type="NCBIfam" id="TIGR03711">
    <property type="entry name" value="acc_sec_asp3"/>
    <property type="match status" value="1"/>
</dbReference>
<dbReference type="Proteomes" id="UP000483765">
    <property type="component" value="Unassembled WGS sequence"/>
</dbReference>